<dbReference type="GO" id="GO:0004497">
    <property type="term" value="F:monooxygenase activity"/>
    <property type="evidence" value="ECO:0007669"/>
    <property type="project" value="UniProtKB-KW"/>
</dbReference>
<feature type="domain" description="FAD-binding" evidence="8">
    <location>
        <begin position="696"/>
        <end position="1057"/>
    </location>
</feature>
<evidence type="ECO:0000256" key="2">
    <source>
        <dbReference type="ARBA" id="ARBA00022630"/>
    </source>
</evidence>
<reference evidence="9 10" key="1">
    <citation type="submission" date="2020-01" db="EMBL/GenBank/DDBJ databases">
        <title>Identification and distribution of gene clusters putatively required for synthesis of sphingolipid metabolism inhibitors in phylogenetically diverse species of the filamentous fungus Fusarium.</title>
        <authorList>
            <person name="Kim H.-S."/>
            <person name="Busman M."/>
            <person name="Brown D.W."/>
            <person name="Divon H."/>
            <person name="Uhlig S."/>
            <person name="Proctor R.H."/>
        </authorList>
    </citation>
    <scope>NUCLEOTIDE SEQUENCE [LARGE SCALE GENOMIC DNA]</scope>
    <source>
        <strain evidence="9 10">NRRL 13308</strain>
    </source>
</reference>
<sequence>MATESTNQEARSTTGDQSDYSSENESKQMTQDSQNNQVDRSNTGSQGAINQPQNQQPVQPASQETGKKSSAPRVRLDMDLDVELQLKAKIQGDLELAIFTRNKEMLDRLTKLEEAVFPNGPQVSLLTQPESTSSRRKLFNCHNEAPSNNKYASVNARLNHLTSNLPPAHQAHLLYEHFVDTIQPTFGVLHVPSTRSLVYSCVGSDKEAPKFDELLMLFSIFAGAALAWTDELLHRLEATKANAVSAFDCYFHCALSIIEDARIPLPPSVTAVSAICTLAHVAINSDDVVPIKALDLRSRCYNMCRGMMIHRLDSPVAQKERDISPANNIDLEIQRRVWWNMVASDWLTSFSGSSQEGIYTFIPRLMRVKQPHNVDDAALTASGDIPDLPISVPTDMTFFFLRLRTAEISREIIDAITPLADDAPEEDYEVILQLDRKLQDFVKDLPEFCKVDTESMQRSKEICKLRPFIYWQRISLHLGIHARICRLHRPYHLAAYSDPQYSYSRTTILSSAYKILELRRMMDDPVAKLHFRPERYLVIFLHVTSAAVALAVDLSHNPDAPDAEAIKEKVRGAYETLNKSRKNAESLIRGIEKNMEQVMGTLQKQRANAMTSASPAAISSANLDSVPESAFTDMNDITVGMQEEIFGDEHSHQLWSDFLAAIPDLEEFQWTSLLQDLDFDPSNFIPELDAAVSTGVEAIIIGGGPAGLVTALRLQQQASVNCTVYELRPAASTLGSAIGIMPNGLRLLDRLGVYSELKERGSSHSSMTIHSLNGGVLGRKDMVSAAKEQTGYGYMRIKRTDLLDTLLKAVAEAGIALHYNKSLISITESADSVTAIFSDGTSDTADFILGCDGIHSAVRRLHVDPDQAPVYTGMSGLGALVSASCVSEAAQQEMRGMNVTMTQEGMFGVMTCTASDDEIQWFLSKEVPLPDSEDARNGWELHRREEVEGFKTQLHKTLEDADGEWGDNLRQLISNTTAVKFYPIYKLPPGGRWYKGRTLLLGDAAHAMPPHAGQGVSMAFEDAFLLARLLEKELSLGDAFKQFDDTRRPRVEDIANRSSGNAKVRRKTGPWGLWLKETGLWLFMQGAWAFGMDRWGSETQQMVYDIDKVNI</sequence>
<evidence type="ECO:0000259" key="8">
    <source>
        <dbReference type="Pfam" id="PF01494"/>
    </source>
</evidence>
<comment type="similarity">
    <text evidence="1">Belongs to the paxM FAD-dependent monooxygenase family.</text>
</comment>
<keyword evidence="3" id="KW-0274">FAD</keyword>
<dbReference type="AlphaFoldDB" id="A0A8H4K3A9"/>
<comment type="caution">
    <text evidence="9">The sequence shown here is derived from an EMBL/GenBank/DDBJ whole genome shotgun (WGS) entry which is preliminary data.</text>
</comment>
<dbReference type="EMBL" id="JAADJF010000035">
    <property type="protein sequence ID" value="KAF4442985.1"/>
    <property type="molecule type" value="Genomic_DNA"/>
</dbReference>
<feature type="region of interest" description="Disordered" evidence="7">
    <location>
        <begin position="1"/>
        <end position="74"/>
    </location>
</feature>
<evidence type="ECO:0000256" key="4">
    <source>
        <dbReference type="ARBA" id="ARBA00023002"/>
    </source>
</evidence>
<dbReference type="CDD" id="cd12148">
    <property type="entry name" value="fungal_TF_MHR"/>
    <property type="match status" value="1"/>
</dbReference>
<evidence type="ECO:0000313" key="10">
    <source>
        <dbReference type="Proteomes" id="UP000536711"/>
    </source>
</evidence>
<accession>A0A8H4K3A9</accession>
<evidence type="ECO:0000256" key="5">
    <source>
        <dbReference type="ARBA" id="ARBA00023033"/>
    </source>
</evidence>
<organism evidence="9 10">
    <name type="scientific">Fusarium acutatum</name>
    <dbReference type="NCBI Taxonomy" id="78861"/>
    <lineage>
        <taxon>Eukaryota</taxon>
        <taxon>Fungi</taxon>
        <taxon>Dikarya</taxon>
        <taxon>Ascomycota</taxon>
        <taxon>Pezizomycotina</taxon>
        <taxon>Sordariomycetes</taxon>
        <taxon>Hypocreomycetidae</taxon>
        <taxon>Hypocreales</taxon>
        <taxon>Nectriaceae</taxon>
        <taxon>Fusarium</taxon>
        <taxon>Fusarium fujikuroi species complex</taxon>
    </lineage>
</organism>
<keyword evidence="6" id="KW-0175">Coiled coil</keyword>
<keyword evidence="4" id="KW-0560">Oxidoreductase</keyword>
<keyword evidence="10" id="KW-1185">Reference proteome</keyword>
<proteinExistence type="inferred from homology"/>
<evidence type="ECO:0000256" key="6">
    <source>
        <dbReference type="SAM" id="Coils"/>
    </source>
</evidence>
<protein>
    <recommendedName>
        <fullName evidence="8">FAD-binding domain-containing protein</fullName>
    </recommendedName>
</protein>
<dbReference type="Pfam" id="PF01494">
    <property type="entry name" value="FAD_binding_3"/>
    <property type="match status" value="1"/>
</dbReference>
<evidence type="ECO:0000256" key="1">
    <source>
        <dbReference type="ARBA" id="ARBA00007992"/>
    </source>
</evidence>
<dbReference type="PANTHER" id="PTHR13789:SF309">
    <property type="entry name" value="PUTATIVE (AFU_ORTHOLOGUE AFUA_6G14510)-RELATED"/>
    <property type="match status" value="1"/>
</dbReference>
<dbReference type="Proteomes" id="UP000536711">
    <property type="component" value="Unassembled WGS sequence"/>
</dbReference>
<feature type="compositionally biased region" description="Low complexity" evidence="7">
    <location>
        <begin position="50"/>
        <end position="60"/>
    </location>
</feature>
<dbReference type="PANTHER" id="PTHR13789">
    <property type="entry name" value="MONOOXYGENASE"/>
    <property type="match status" value="1"/>
</dbReference>
<dbReference type="InterPro" id="IPR050493">
    <property type="entry name" value="FAD-dep_Monooxygenase_BioMet"/>
</dbReference>
<evidence type="ECO:0000256" key="3">
    <source>
        <dbReference type="ARBA" id="ARBA00022827"/>
    </source>
</evidence>
<keyword evidence="2" id="KW-0285">Flavoprotein</keyword>
<feature type="compositionally biased region" description="Polar residues" evidence="7">
    <location>
        <begin position="1"/>
        <end position="49"/>
    </location>
</feature>
<dbReference type="GO" id="GO:0071949">
    <property type="term" value="F:FAD binding"/>
    <property type="evidence" value="ECO:0007669"/>
    <property type="project" value="InterPro"/>
</dbReference>
<dbReference type="InterPro" id="IPR036188">
    <property type="entry name" value="FAD/NAD-bd_sf"/>
</dbReference>
<name>A0A8H4K3A9_9HYPO</name>
<dbReference type="OrthoDB" id="3014581at2759"/>
<gene>
    <name evidence="9" type="ORF">FACUT_1536</name>
</gene>
<dbReference type="InterPro" id="IPR002938">
    <property type="entry name" value="FAD-bd"/>
</dbReference>
<dbReference type="PRINTS" id="PR00420">
    <property type="entry name" value="RNGMNOXGNASE"/>
</dbReference>
<evidence type="ECO:0000256" key="7">
    <source>
        <dbReference type="SAM" id="MobiDB-lite"/>
    </source>
</evidence>
<evidence type="ECO:0000313" key="9">
    <source>
        <dbReference type="EMBL" id="KAF4442985.1"/>
    </source>
</evidence>
<feature type="coiled-coil region" evidence="6">
    <location>
        <begin position="574"/>
        <end position="608"/>
    </location>
</feature>
<dbReference type="Gene3D" id="3.50.50.60">
    <property type="entry name" value="FAD/NAD(P)-binding domain"/>
    <property type="match status" value="1"/>
</dbReference>
<dbReference type="SUPFAM" id="SSF51905">
    <property type="entry name" value="FAD/NAD(P)-binding domain"/>
    <property type="match status" value="1"/>
</dbReference>
<keyword evidence="5" id="KW-0503">Monooxygenase</keyword>